<keyword evidence="2" id="KW-1185">Reference proteome</keyword>
<comment type="caution">
    <text evidence="1">The sequence shown here is derived from an EMBL/GenBank/DDBJ whole genome shotgun (WGS) entry which is preliminary data.</text>
</comment>
<name>A0AAE3HK20_9FIRM</name>
<protein>
    <submittedName>
        <fullName evidence="1">Uncharacterized protein</fullName>
    </submittedName>
</protein>
<evidence type="ECO:0000313" key="2">
    <source>
        <dbReference type="Proteomes" id="UP001205748"/>
    </source>
</evidence>
<dbReference type="RefSeq" id="WP_257533296.1">
    <property type="nucleotide sequence ID" value="NZ_JANKAS010000021.1"/>
</dbReference>
<gene>
    <name evidence="1" type="ORF">NSA47_14570</name>
</gene>
<dbReference type="EMBL" id="JANKAS010000021">
    <property type="protein sequence ID" value="MCR1900188.1"/>
    <property type="molecule type" value="Genomic_DNA"/>
</dbReference>
<feature type="non-terminal residue" evidence="1">
    <location>
        <position position="1"/>
    </location>
</feature>
<accession>A0AAE3HK20</accession>
<reference evidence="1" key="1">
    <citation type="submission" date="2022-07" db="EMBL/GenBank/DDBJ databases">
        <title>Enhanced cultured diversity of the mouse gut microbiota enables custom-made synthetic communities.</title>
        <authorList>
            <person name="Afrizal A."/>
        </authorList>
    </citation>
    <scope>NUCLEOTIDE SEQUENCE</scope>
    <source>
        <strain evidence="1">DSM 28593</strain>
    </source>
</reference>
<evidence type="ECO:0000313" key="1">
    <source>
        <dbReference type="EMBL" id="MCR1900188.1"/>
    </source>
</evidence>
<sequence length="85" mass="9583">FSRQATSMEPTGSGSMQVEIIDNNGGHLAAIIYWYMLLKDAYAVTYKRLKENSMIYDSSIYFPSDLPSYEIDTSEYDLLMGGGHL</sequence>
<proteinExistence type="predicted"/>
<dbReference type="AlphaFoldDB" id="A0AAE3HK20"/>
<organism evidence="1 2">
    <name type="scientific">Irregularibacter muris</name>
    <dbReference type="NCBI Taxonomy" id="1796619"/>
    <lineage>
        <taxon>Bacteria</taxon>
        <taxon>Bacillati</taxon>
        <taxon>Bacillota</taxon>
        <taxon>Clostridia</taxon>
        <taxon>Eubacteriales</taxon>
        <taxon>Eubacteriaceae</taxon>
        <taxon>Irregularibacter</taxon>
    </lineage>
</organism>
<dbReference type="Proteomes" id="UP001205748">
    <property type="component" value="Unassembled WGS sequence"/>
</dbReference>